<evidence type="ECO:0000313" key="2">
    <source>
        <dbReference type="EMBL" id="MBA2935135.1"/>
    </source>
</evidence>
<dbReference type="GO" id="GO:0071111">
    <property type="term" value="F:cyclic-guanylate-specific phosphodiesterase activity"/>
    <property type="evidence" value="ECO:0007669"/>
    <property type="project" value="InterPro"/>
</dbReference>
<feature type="domain" description="EAL" evidence="1">
    <location>
        <begin position="200"/>
        <end position="454"/>
    </location>
</feature>
<accession>A0A838L8W2</accession>
<dbReference type="Proteomes" id="UP000570166">
    <property type="component" value="Unassembled WGS sequence"/>
</dbReference>
<dbReference type="PROSITE" id="PS50883">
    <property type="entry name" value="EAL"/>
    <property type="match status" value="1"/>
</dbReference>
<reference evidence="2 3" key="1">
    <citation type="submission" date="2020-07" db="EMBL/GenBank/DDBJ databases">
        <authorList>
            <person name="Sun Q."/>
        </authorList>
    </citation>
    <scope>NUCLEOTIDE SEQUENCE [LARGE SCALE GENOMIC DNA]</scope>
    <source>
        <strain evidence="2 3">CGMCC 1.13654</strain>
    </source>
</reference>
<evidence type="ECO:0000259" key="1">
    <source>
        <dbReference type="PROSITE" id="PS50883"/>
    </source>
</evidence>
<dbReference type="InterPro" id="IPR050706">
    <property type="entry name" value="Cyclic-di-GMP_PDE-like"/>
</dbReference>
<comment type="caution">
    <text evidence="2">The sequence shown here is derived from an EMBL/GenBank/DDBJ whole genome shotgun (WGS) entry which is preliminary data.</text>
</comment>
<dbReference type="SMART" id="SM00052">
    <property type="entry name" value="EAL"/>
    <property type="match status" value="1"/>
</dbReference>
<dbReference type="CDD" id="cd01948">
    <property type="entry name" value="EAL"/>
    <property type="match status" value="1"/>
</dbReference>
<dbReference type="PANTHER" id="PTHR33121:SF70">
    <property type="entry name" value="SIGNALING PROTEIN YKOW"/>
    <property type="match status" value="1"/>
</dbReference>
<keyword evidence="3" id="KW-1185">Reference proteome</keyword>
<dbReference type="InterPro" id="IPR001633">
    <property type="entry name" value="EAL_dom"/>
</dbReference>
<dbReference type="AlphaFoldDB" id="A0A838L8W2"/>
<name>A0A838L8W2_9SPHN</name>
<gene>
    <name evidence="2" type="ORF">HZF05_13665</name>
</gene>
<dbReference type="InterPro" id="IPR035919">
    <property type="entry name" value="EAL_sf"/>
</dbReference>
<protein>
    <submittedName>
        <fullName evidence="2">EAL domain-containing protein</fullName>
    </submittedName>
</protein>
<dbReference type="Gene3D" id="3.20.20.450">
    <property type="entry name" value="EAL domain"/>
    <property type="match status" value="1"/>
</dbReference>
<organism evidence="2 3">
    <name type="scientific">Sphingomonas chungangi</name>
    <dbReference type="NCBI Taxonomy" id="2683589"/>
    <lineage>
        <taxon>Bacteria</taxon>
        <taxon>Pseudomonadati</taxon>
        <taxon>Pseudomonadota</taxon>
        <taxon>Alphaproteobacteria</taxon>
        <taxon>Sphingomonadales</taxon>
        <taxon>Sphingomonadaceae</taxon>
        <taxon>Sphingomonas</taxon>
    </lineage>
</organism>
<dbReference type="Pfam" id="PF00563">
    <property type="entry name" value="EAL"/>
    <property type="match status" value="1"/>
</dbReference>
<proteinExistence type="predicted"/>
<dbReference type="PANTHER" id="PTHR33121">
    <property type="entry name" value="CYCLIC DI-GMP PHOSPHODIESTERASE PDEF"/>
    <property type="match status" value="1"/>
</dbReference>
<evidence type="ECO:0000313" key="3">
    <source>
        <dbReference type="Proteomes" id="UP000570166"/>
    </source>
</evidence>
<dbReference type="EMBL" id="JACEIB010000022">
    <property type="protein sequence ID" value="MBA2935135.1"/>
    <property type="molecule type" value="Genomic_DNA"/>
</dbReference>
<sequence length="473" mass="51341">MRELAASAMPTMGARSGSISAVEASAEEMADRVTVIERRLLHRHPVSGLPTREPLFAAIAASPSGLLGVIHLSDLERLQAFDESLAEHVLAALAERVVRMLGTGALVAQVDRARLAVWFGAETPADVASTKLQALGYALGEAVSFGQREVLPEIRVSHANMAEHGTTPAMLLARASVSRSRAADVSASVTDDPLIAAQQLYALEQDLRRAVARGELELAYQPLVDARAGAVCGAEALLRWRHPEQGLIPPTRFVPIMEAAGLADEIGLWAINAACREAGTWRRLGLGPLRVAVNISGHQLDRRDLIILIERTLARHSLSSDLLEIELTETVAAGDVDRITALFGQLRQLGVAIAIDDFGTGYSSFSTLRNLRFDKLKIDREFVTAVDRRRDSQAICRAILELGRGLGIRVLAEGVETAAEYSWLNAQGCRHFQGYYFARPLDPAAFRAFVRDEHHLSGLLAPISDPVSERLRA</sequence>
<dbReference type="SUPFAM" id="SSF141868">
    <property type="entry name" value="EAL domain-like"/>
    <property type="match status" value="1"/>
</dbReference>